<name>A0A327ZD46_9ACTN</name>
<keyword evidence="6 7" id="KW-0472">Membrane</keyword>
<comment type="similarity">
    <text evidence="2">Belongs to the chromate ion transporter (CHR) (TC 2.A.51) family.</text>
</comment>
<dbReference type="InterPro" id="IPR014047">
    <property type="entry name" value="Chr_Tranpt_l_chain"/>
</dbReference>
<comment type="subcellular location">
    <subcellularLocation>
        <location evidence="1">Cell membrane</location>
        <topology evidence="1">Multi-pass membrane protein</topology>
    </subcellularLocation>
</comment>
<comment type="caution">
    <text evidence="8">The sequence shown here is derived from an EMBL/GenBank/DDBJ whole genome shotgun (WGS) entry which is preliminary data.</text>
</comment>
<evidence type="ECO:0000256" key="2">
    <source>
        <dbReference type="ARBA" id="ARBA00005262"/>
    </source>
</evidence>
<evidence type="ECO:0000256" key="5">
    <source>
        <dbReference type="ARBA" id="ARBA00022989"/>
    </source>
</evidence>
<keyword evidence="9" id="KW-1185">Reference proteome</keyword>
<feature type="transmembrane region" description="Helical" evidence="7">
    <location>
        <begin position="259"/>
        <end position="279"/>
    </location>
</feature>
<feature type="transmembrane region" description="Helical" evidence="7">
    <location>
        <begin position="369"/>
        <end position="397"/>
    </location>
</feature>
<keyword evidence="5 7" id="KW-1133">Transmembrane helix</keyword>
<feature type="transmembrane region" description="Helical" evidence="7">
    <location>
        <begin position="299"/>
        <end position="319"/>
    </location>
</feature>
<feature type="transmembrane region" description="Helical" evidence="7">
    <location>
        <begin position="121"/>
        <end position="142"/>
    </location>
</feature>
<dbReference type="PANTHER" id="PTHR33567:SF3">
    <property type="entry name" value="CHROMATE ION TRANSPORTER (EUROFUNG)"/>
    <property type="match status" value="1"/>
</dbReference>
<dbReference type="Proteomes" id="UP000249341">
    <property type="component" value="Unassembled WGS sequence"/>
</dbReference>
<organism evidence="8 9">
    <name type="scientific">Actinoplanes lutulentus</name>
    <dbReference type="NCBI Taxonomy" id="1287878"/>
    <lineage>
        <taxon>Bacteria</taxon>
        <taxon>Bacillati</taxon>
        <taxon>Actinomycetota</taxon>
        <taxon>Actinomycetes</taxon>
        <taxon>Micromonosporales</taxon>
        <taxon>Micromonosporaceae</taxon>
        <taxon>Actinoplanes</taxon>
    </lineage>
</organism>
<reference evidence="8 9" key="1">
    <citation type="submission" date="2018-06" db="EMBL/GenBank/DDBJ databases">
        <title>Genomic Encyclopedia of Type Strains, Phase III (KMG-III): the genomes of soil and plant-associated and newly described type strains.</title>
        <authorList>
            <person name="Whitman W."/>
        </authorList>
    </citation>
    <scope>NUCLEOTIDE SEQUENCE [LARGE SCALE GENOMIC DNA]</scope>
    <source>
        <strain evidence="8 9">CGMCC 4.7090</strain>
    </source>
</reference>
<dbReference type="GO" id="GO:0015109">
    <property type="term" value="F:chromate transmembrane transporter activity"/>
    <property type="evidence" value="ECO:0007669"/>
    <property type="project" value="InterPro"/>
</dbReference>
<dbReference type="InterPro" id="IPR003370">
    <property type="entry name" value="Chromate_transpt"/>
</dbReference>
<protein>
    <submittedName>
        <fullName evidence="8">Chromate transporter</fullName>
    </submittedName>
</protein>
<keyword evidence="4 7" id="KW-0812">Transmembrane</keyword>
<dbReference type="PANTHER" id="PTHR33567">
    <property type="entry name" value="CHROMATE ION TRANSPORTER (EUROFUNG)"/>
    <property type="match status" value="1"/>
</dbReference>
<sequence>MTTDPETPTLPAGDVVPFGQAVRVWFSISLQTFGGPAGQIAVMQRHLVDERRWIGQKRFLHALNFCMLLPGPEAQQLAIYVGWLLNGLRGGLVAGTLFVLPGVVALLGLSAVYVGYGDTTVVTALFAGLAPAVVAIVVQAVWRVSGRALTSRTLVVFAVLAFLALAGFAVPFPVVIAAAALAGWALHRWRPRLVESGGGHGTATPGPEPLISDDVLHHEQPSRRRTATILIVGLAAWFLPVAVFAMVTGAGSVYTQQGLFFSGTAVVTFGGAYAVLAFVAQRAVEHYAWLSAGDMVRGLALAESTPGPLIMVVQFVAFLGAYSNPGSLDPWVAGVVASLLTTWVTFVPCFLFILLGAPYVERLRGNRSLSAALTGITAAVVGVIANLGLYFAVHTLFSAVREVEFGPLHVLLPDFGSARPVPLAIAAAAAVLIFWRSWPVLRVLGVCAVLGLVAGLTGLPGV</sequence>
<dbReference type="AlphaFoldDB" id="A0A327ZD46"/>
<dbReference type="NCBIfam" id="TIGR00937">
    <property type="entry name" value="2A51"/>
    <property type="match status" value="1"/>
</dbReference>
<dbReference type="RefSeq" id="WP_111650450.1">
    <property type="nucleotide sequence ID" value="NZ_JACHWI010000007.1"/>
</dbReference>
<dbReference type="OrthoDB" id="8969999at2"/>
<proteinExistence type="inferred from homology"/>
<evidence type="ECO:0000256" key="6">
    <source>
        <dbReference type="ARBA" id="ARBA00023136"/>
    </source>
</evidence>
<evidence type="ECO:0000313" key="8">
    <source>
        <dbReference type="EMBL" id="RAK36646.1"/>
    </source>
</evidence>
<feature type="transmembrane region" description="Helical" evidence="7">
    <location>
        <begin position="331"/>
        <end position="357"/>
    </location>
</feature>
<evidence type="ECO:0000256" key="1">
    <source>
        <dbReference type="ARBA" id="ARBA00004651"/>
    </source>
</evidence>
<dbReference type="Pfam" id="PF02417">
    <property type="entry name" value="Chromate_transp"/>
    <property type="match status" value="2"/>
</dbReference>
<keyword evidence="3" id="KW-1003">Cell membrane</keyword>
<evidence type="ECO:0000256" key="4">
    <source>
        <dbReference type="ARBA" id="ARBA00022692"/>
    </source>
</evidence>
<dbReference type="EMBL" id="QLMJ01000008">
    <property type="protein sequence ID" value="RAK36646.1"/>
    <property type="molecule type" value="Genomic_DNA"/>
</dbReference>
<feature type="transmembrane region" description="Helical" evidence="7">
    <location>
        <begin position="227"/>
        <end position="247"/>
    </location>
</feature>
<accession>A0A327ZD46</accession>
<evidence type="ECO:0000256" key="7">
    <source>
        <dbReference type="SAM" id="Phobius"/>
    </source>
</evidence>
<feature type="transmembrane region" description="Helical" evidence="7">
    <location>
        <begin position="154"/>
        <end position="186"/>
    </location>
</feature>
<feature type="transmembrane region" description="Helical" evidence="7">
    <location>
        <begin position="417"/>
        <end position="435"/>
    </location>
</feature>
<dbReference type="PIRSF" id="PIRSF004810">
    <property type="entry name" value="ChrA"/>
    <property type="match status" value="1"/>
</dbReference>
<gene>
    <name evidence="8" type="ORF">B0I29_108236</name>
</gene>
<evidence type="ECO:0000256" key="3">
    <source>
        <dbReference type="ARBA" id="ARBA00022475"/>
    </source>
</evidence>
<dbReference type="GO" id="GO:0005886">
    <property type="term" value="C:plasma membrane"/>
    <property type="evidence" value="ECO:0007669"/>
    <property type="project" value="UniProtKB-SubCell"/>
</dbReference>
<evidence type="ECO:0000313" key="9">
    <source>
        <dbReference type="Proteomes" id="UP000249341"/>
    </source>
</evidence>
<feature type="transmembrane region" description="Helical" evidence="7">
    <location>
        <begin position="440"/>
        <end position="459"/>
    </location>
</feature>
<feature type="transmembrane region" description="Helical" evidence="7">
    <location>
        <begin position="92"/>
        <end position="114"/>
    </location>
</feature>